<comment type="caution">
    <text evidence="3">The sequence shown here is derived from an EMBL/GenBank/DDBJ whole genome shotgun (WGS) entry which is preliminary data.</text>
</comment>
<feature type="domain" description="Fungal-type protein kinase" evidence="2">
    <location>
        <begin position="210"/>
        <end position="594"/>
    </location>
</feature>
<dbReference type="PANTHER" id="PTHR38248">
    <property type="entry name" value="FUNK1 6"/>
    <property type="match status" value="1"/>
</dbReference>
<name>A0ABQ8KDR5_9APHY</name>
<dbReference type="InterPro" id="IPR040976">
    <property type="entry name" value="Pkinase_fungal"/>
</dbReference>
<accession>A0ABQ8KDR5</accession>
<dbReference type="SUPFAM" id="SSF56112">
    <property type="entry name" value="Protein kinase-like (PK-like)"/>
    <property type="match status" value="1"/>
</dbReference>
<feature type="compositionally biased region" description="Acidic residues" evidence="1">
    <location>
        <begin position="158"/>
        <end position="171"/>
    </location>
</feature>
<dbReference type="Gene3D" id="1.10.510.10">
    <property type="entry name" value="Transferase(Phosphotransferase) domain 1"/>
    <property type="match status" value="1"/>
</dbReference>
<dbReference type="InterPro" id="IPR008266">
    <property type="entry name" value="Tyr_kinase_AS"/>
</dbReference>
<reference evidence="3 4" key="1">
    <citation type="journal article" date="2021" name="Environ. Microbiol.">
        <title>Gene family expansions and transcriptome signatures uncover fungal adaptations to wood decay.</title>
        <authorList>
            <person name="Hage H."/>
            <person name="Miyauchi S."/>
            <person name="Viragh M."/>
            <person name="Drula E."/>
            <person name="Min B."/>
            <person name="Chaduli D."/>
            <person name="Navarro D."/>
            <person name="Favel A."/>
            <person name="Norest M."/>
            <person name="Lesage-Meessen L."/>
            <person name="Balint B."/>
            <person name="Merenyi Z."/>
            <person name="de Eugenio L."/>
            <person name="Morin E."/>
            <person name="Martinez A.T."/>
            <person name="Baldrian P."/>
            <person name="Stursova M."/>
            <person name="Martinez M.J."/>
            <person name="Novotny C."/>
            <person name="Magnuson J.K."/>
            <person name="Spatafora J.W."/>
            <person name="Maurice S."/>
            <person name="Pangilinan J."/>
            <person name="Andreopoulos W."/>
            <person name="LaButti K."/>
            <person name="Hundley H."/>
            <person name="Na H."/>
            <person name="Kuo A."/>
            <person name="Barry K."/>
            <person name="Lipzen A."/>
            <person name="Henrissat B."/>
            <person name="Riley R."/>
            <person name="Ahrendt S."/>
            <person name="Nagy L.G."/>
            <person name="Grigoriev I.V."/>
            <person name="Martin F."/>
            <person name="Rosso M.N."/>
        </authorList>
    </citation>
    <scope>NUCLEOTIDE SEQUENCE [LARGE SCALE GENOMIC DNA]</scope>
    <source>
        <strain evidence="3 4">CIRM-BRFM 1785</strain>
    </source>
</reference>
<evidence type="ECO:0000259" key="2">
    <source>
        <dbReference type="Pfam" id="PF17667"/>
    </source>
</evidence>
<feature type="compositionally biased region" description="Basic and acidic residues" evidence="1">
    <location>
        <begin position="177"/>
        <end position="193"/>
    </location>
</feature>
<organism evidence="3 4">
    <name type="scientific">Rhodofomes roseus</name>
    <dbReference type="NCBI Taxonomy" id="34475"/>
    <lineage>
        <taxon>Eukaryota</taxon>
        <taxon>Fungi</taxon>
        <taxon>Dikarya</taxon>
        <taxon>Basidiomycota</taxon>
        <taxon>Agaricomycotina</taxon>
        <taxon>Agaricomycetes</taxon>
        <taxon>Polyporales</taxon>
        <taxon>Rhodofomes</taxon>
    </lineage>
</organism>
<gene>
    <name evidence="3" type="ORF">C8Q71DRAFT_118720</name>
</gene>
<evidence type="ECO:0000256" key="1">
    <source>
        <dbReference type="SAM" id="MobiDB-lite"/>
    </source>
</evidence>
<feature type="compositionally biased region" description="Polar residues" evidence="1">
    <location>
        <begin position="805"/>
        <end position="819"/>
    </location>
</feature>
<feature type="region of interest" description="Disordered" evidence="1">
    <location>
        <begin position="147"/>
        <end position="211"/>
    </location>
</feature>
<dbReference type="Proteomes" id="UP000814176">
    <property type="component" value="Unassembled WGS sequence"/>
</dbReference>
<evidence type="ECO:0000313" key="4">
    <source>
        <dbReference type="Proteomes" id="UP000814176"/>
    </source>
</evidence>
<sequence length="819" mass="91956">MHSKISEIDFDSFLELFMPGPDMPAELANKIPVMDNTVLLGTKETIICDELCKVAQPILDHCPSEDKLVAKNTSHNPDNSDKGDYGEKLKVDVSFYPVDDDAQRDYIRPELTTPRAATRWAWISLFVEIKTAHNNCALRFEDKRVTKKDRRRKKAADGGEDGGGDAEDLDGPQESAAVDKGKGRSTDDGDPPKPKPKPKPKPFIRTGDSGDNALGQVGEYVAKLFRRQHRLHVFTLYVFKGQARVIRSDRAGSIVSTAIDFEKDPSLLHKIIWRYACLTQAQRGFDPSVVRATQEEINAMRSCPTSNDAAKTYRSAALDKPGWLVYKITMRRTDLINQREMQPIADEYYEPDEPKAPNDAAATSNELCFIVGRHLSATDSPTGRGMRGYVAYDVSHRRLVFLKDYWRPCIESSLYEGEVLHSLRKGGVRYVPTPLAAGVVQDEAGVQKTCTQAFLPKDERTGCSAPAQEHYRLAIKEIGAPLDEHESPYELVKVIWHALYGHRQAWELKELLHRDISAGNILILRYFDKNGKMRSIGILIDWDLCKKKKYLETVLRPARSGTWQFMSARLLRNPGKRHEVADDLEACIHVLNWMSLRFIKHSLTTIPSLLLSRMLVLYEEQGVEKGDQYKAEVGGAQKLESIRSGRPAVEVAQDTPLGRLLRRLATSCQQHYHAVEPVIDLKSESSSALAGARSVAHEALPNLTNPFKDNARNKTVAAPNVDAYEALSNHVEVFDAFWDALCEPAEEWAKVTRTNDQFKEPEFECSAVTQRSAAQSSQRSSASKRSLEEESVDSERPGPAKRARSTTTDLQSLQEIREE</sequence>
<proteinExistence type="predicted"/>
<keyword evidence="4" id="KW-1185">Reference proteome</keyword>
<feature type="compositionally biased region" description="Low complexity" evidence="1">
    <location>
        <begin position="770"/>
        <end position="784"/>
    </location>
</feature>
<dbReference type="PANTHER" id="PTHR38248:SF2">
    <property type="entry name" value="FUNK1 11"/>
    <property type="match status" value="1"/>
</dbReference>
<dbReference type="InterPro" id="IPR011009">
    <property type="entry name" value="Kinase-like_dom_sf"/>
</dbReference>
<feature type="compositionally biased region" description="Basic and acidic residues" evidence="1">
    <location>
        <begin position="785"/>
        <end position="798"/>
    </location>
</feature>
<evidence type="ECO:0000313" key="3">
    <source>
        <dbReference type="EMBL" id="KAH9835412.1"/>
    </source>
</evidence>
<dbReference type="Pfam" id="PF17667">
    <property type="entry name" value="Pkinase_fungal"/>
    <property type="match status" value="1"/>
</dbReference>
<feature type="region of interest" description="Disordered" evidence="1">
    <location>
        <begin position="766"/>
        <end position="819"/>
    </location>
</feature>
<dbReference type="EMBL" id="JADCUA010000013">
    <property type="protein sequence ID" value="KAH9835412.1"/>
    <property type="molecule type" value="Genomic_DNA"/>
</dbReference>
<dbReference type="PROSITE" id="PS00109">
    <property type="entry name" value="PROTEIN_KINASE_TYR"/>
    <property type="match status" value="1"/>
</dbReference>
<dbReference type="RefSeq" id="XP_047777845.1">
    <property type="nucleotide sequence ID" value="XM_047916371.1"/>
</dbReference>
<dbReference type="GeneID" id="71997103"/>
<protein>
    <recommendedName>
        <fullName evidence="2">Fungal-type protein kinase domain-containing protein</fullName>
    </recommendedName>
</protein>